<name>A0ABV1WDB9_9ACTN</name>
<evidence type="ECO:0000256" key="2">
    <source>
        <dbReference type="SAM" id="Phobius"/>
    </source>
</evidence>
<dbReference type="InterPro" id="IPR039708">
    <property type="entry name" value="MT1774/Rv1733c-like"/>
</dbReference>
<evidence type="ECO:0000313" key="3">
    <source>
        <dbReference type="EMBL" id="MER6982193.1"/>
    </source>
</evidence>
<evidence type="ECO:0000313" key="4">
    <source>
        <dbReference type="Proteomes" id="UP001458415"/>
    </source>
</evidence>
<keyword evidence="2" id="KW-0812">Transmembrane</keyword>
<accession>A0ABV1WDB9</accession>
<reference evidence="3 4" key="1">
    <citation type="submission" date="2024-06" db="EMBL/GenBank/DDBJ databases">
        <title>The Natural Products Discovery Center: Release of the First 8490 Sequenced Strains for Exploring Actinobacteria Biosynthetic Diversity.</title>
        <authorList>
            <person name="Kalkreuter E."/>
            <person name="Kautsar S.A."/>
            <person name="Yang D."/>
            <person name="Bader C.D."/>
            <person name="Teijaro C.N."/>
            <person name="Fluegel L."/>
            <person name="Davis C.M."/>
            <person name="Simpson J.R."/>
            <person name="Lauterbach L."/>
            <person name="Steele A.D."/>
            <person name="Gui C."/>
            <person name="Meng S."/>
            <person name="Li G."/>
            <person name="Viehrig K."/>
            <person name="Ye F."/>
            <person name="Su P."/>
            <person name="Kiefer A.F."/>
            <person name="Nichols A."/>
            <person name="Cepeda A.J."/>
            <person name="Yan W."/>
            <person name="Fan B."/>
            <person name="Jiang Y."/>
            <person name="Adhikari A."/>
            <person name="Zheng C.-J."/>
            <person name="Schuster L."/>
            <person name="Cowan T.M."/>
            <person name="Smanski M.J."/>
            <person name="Chevrette M.G."/>
            <person name="De Carvalho L.P.S."/>
            <person name="Shen B."/>
        </authorList>
    </citation>
    <scope>NUCLEOTIDE SEQUENCE [LARGE SCALE GENOMIC DNA]</scope>
    <source>
        <strain evidence="3 4">NPDC000634</strain>
    </source>
</reference>
<sequence>MAFRGPKTWLWRWRRNPLRRRADMVEAWVVLGAWVVTVLAGVLAGWTAARGVERVMARERMEWRPTAAVVTERAPGLRPGDRDATGDGTGRGIAHGTDALRVWAEVRWSAPDGSSHTGQARVEPGSAVGSRVTVWTDPGGRLVARPATPAQAQTRALLIGGLAGIGAAAVPLAGSRVLRGRLERRRLDQWDAEWARFDPLWGRKTW</sequence>
<keyword evidence="4" id="KW-1185">Reference proteome</keyword>
<keyword evidence="2" id="KW-1133">Transmembrane helix</keyword>
<keyword evidence="2" id="KW-0472">Membrane</keyword>
<gene>
    <name evidence="3" type="ORF">ABT317_35785</name>
</gene>
<dbReference type="EMBL" id="JBEPCU010000961">
    <property type="protein sequence ID" value="MER6982193.1"/>
    <property type="molecule type" value="Genomic_DNA"/>
</dbReference>
<evidence type="ECO:0008006" key="5">
    <source>
        <dbReference type="Google" id="ProtNLM"/>
    </source>
</evidence>
<dbReference type="PANTHER" id="PTHR42305">
    <property type="entry name" value="MEMBRANE PROTEIN RV1733C-RELATED"/>
    <property type="match status" value="1"/>
</dbReference>
<dbReference type="PANTHER" id="PTHR42305:SF1">
    <property type="entry name" value="MEMBRANE PROTEIN RV1733C-RELATED"/>
    <property type="match status" value="1"/>
</dbReference>
<evidence type="ECO:0000256" key="1">
    <source>
        <dbReference type="SAM" id="MobiDB-lite"/>
    </source>
</evidence>
<proteinExistence type="predicted"/>
<protein>
    <recommendedName>
        <fullName evidence="5">Integral membrane protein</fullName>
    </recommendedName>
</protein>
<organism evidence="3 4">
    <name type="scientific">Streptomyces carpinensis</name>
    <dbReference type="NCBI Taxonomy" id="66369"/>
    <lineage>
        <taxon>Bacteria</taxon>
        <taxon>Bacillati</taxon>
        <taxon>Actinomycetota</taxon>
        <taxon>Actinomycetes</taxon>
        <taxon>Kitasatosporales</taxon>
        <taxon>Streptomycetaceae</taxon>
        <taxon>Streptomyces</taxon>
    </lineage>
</organism>
<feature type="region of interest" description="Disordered" evidence="1">
    <location>
        <begin position="73"/>
        <end position="92"/>
    </location>
</feature>
<comment type="caution">
    <text evidence="3">The sequence shown here is derived from an EMBL/GenBank/DDBJ whole genome shotgun (WGS) entry which is preliminary data.</text>
</comment>
<dbReference type="Proteomes" id="UP001458415">
    <property type="component" value="Unassembled WGS sequence"/>
</dbReference>
<feature type="transmembrane region" description="Helical" evidence="2">
    <location>
        <begin position="156"/>
        <end position="178"/>
    </location>
</feature>